<comment type="caution">
    <text evidence="2">The sequence shown here is derived from an EMBL/GenBank/DDBJ whole genome shotgun (WGS) entry which is preliminary data.</text>
</comment>
<evidence type="ECO:0000313" key="3">
    <source>
        <dbReference type="Proteomes" id="UP000567293"/>
    </source>
</evidence>
<gene>
    <name evidence="2" type="ORF">HRJ53_20575</name>
</gene>
<keyword evidence="3" id="KW-1185">Reference proteome</keyword>
<name>A0A7V8NU22_9BACT</name>
<dbReference type="AlphaFoldDB" id="A0A7V8NU22"/>
<feature type="transmembrane region" description="Helical" evidence="1">
    <location>
        <begin position="89"/>
        <end position="111"/>
    </location>
</feature>
<reference evidence="2" key="1">
    <citation type="submission" date="2020-06" db="EMBL/GenBank/DDBJ databases">
        <title>Legume-microbial interactions unlock mineral nutrients during tropical forest succession.</title>
        <authorList>
            <person name="Epihov D.Z."/>
        </authorList>
    </citation>
    <scope>NUCLEOTIDE SEQUENCE [LARGE SCALE GENOMIC DNA]</scope>
    <source>
        <strain evidence="2">Pan2503</strain>
    </source>
</reference>
<evidence type="ECO:0008006" key="4">
    <source>
        <dbReference type="Google" id="ProtNLM"/>
    </source>
</evidence>
<keyword evidence="1" id="KW-1133">Transmembrane helix</keyword>
<sequence>MSENLHGRALGLIAKARVEGLADSERAWLNTHLQDCGFCSEHARQTDRALRSLRTAAIPLPADLVSRTQFRVRLRAIELRERQPKRRMLWLACAASWVFGIASAPFVWRVFAWLGQLTGAPKLVLEIGFGLWWTIPAVFAVMVLLLEGARHPGEPDWTKPGR</sequence>
<feature type="transmembrane region" description="Helical" evidence="1">
    <location>
        <begin position="123"/>
        <end position="146"/>
    </location>
</feature>
<keyword evidence="1" id="KW-0812">Transmembrane</keyword>
<evidence type="ECO:0000313" key="2">
    <source>
        <dbReference type="EMBL" id="MBA0087387.1"/>
    </source>
</evidence>
<accession>A0A7V8NU22</accession>
<evidence type="ECO:0000256" key="1">
    <source>
        <dbReference type="SAM" id="Phobius"/>
    </source>
</evidence>
<dbReference type="Proteomes" id="UP000567293">
    <property type="component" value="Unassembled WGS sequence"/>
</dbReference>
<dbReference type="EMBL" id="JACDQQ010001979">
    <property type="protein sequence ID" value="MBA0087387.1"/>
    <property type="molecule type" value="Genomic_DNA"/>
</dbReference>
<keyword evidence="1" id="KW-0472">Membrane</keyword>
<organism evidence="2 3">
    <name type="scientific">Candidatus Acidiferrum panamense</name>
    <dbReference type="NCBI Taxonomy" id="2741543"/>
    <lineage>
        <taxon>Bacteria</taxon>
        <taxon>Pseudomonadati</taxon>
        <taxon>Acidobacteriota</taxon>
        <taxon>Terriglobia</taxon>
        <taxon>Candidatus Acidiferrales</taxon>
        <taxon>Candidatus Acidiferrum</taxon>
    </lineage>
</organism>
<protein>
    <recommendedName>
        <fullName evidence="4">Zinc-finger domain-containing protein</fullName>
    </recommendedName>
</protein>
<proteinExistence type="predicted"/>